<protein>
    <submittedName>
        <fullName evidence="1">Uncharacterized protein</fullName>
    </submittedName>
</protein>
<reference evidence="1" key="1">
    <citation type="submission" date="2018-05" db="EMBL/GenBank/DDBJ databases">
        <title>Draft genome of Mucuna pruriens seed.</title>
        <authorList>
            <person name="Nnadi N.E."/>
            <person name="Vos R."/>
            <person name="Hasami M.H."/>
            <person name="Devisetty U.K."/>
            <person name="Aguiy J.C."/>
        </authorList>
    </citation>
    <scope>NUCLEOTIDE SEQUENCE [LARGE SCALE GENOMIC DNA]</scope>
    <source>
        <strain evidence="1">JCA_2017</strain>
    </source>
</reference>
<evidence type="ECO:0000313" key="2">
    <source>
        <dbReference type="Proteomes" id="UP000257109"/>
    </source>
</evidence>
<dbReference type="PANTHER" id="PTHR48258:SF9">
    <property type="entry name" value="OS01G0348150 PROTEIN"/>
    <property type="match status" value="1"/>
</dbReference>
<organism evidence="1 2">
    <name type="scientific">Mucuna pruriens</name>
    <name type="common">Velvet bean</name>
    <name type="synonym">Dolichos pruriens</name>
    <dbReference type="NCBI Taxonomy" id="157652"/>
    <lineage>
        <taxon>Eukaryota</taxon>
        <taxon>Viridiplantae</taxon>
        <taxon>Streptophyta</taxon>
        <taxon>Embryophyta</taxon>
        <taxon>Tracheophyta</taxon>
        <taxon>Spermatophyta</taxon>
        <taxon>Magnoliopsida</taxon>
        <taxon>eudicotyledons</taxon>
        <taxon>Gunneridae</taxon>
        <taxon>Pentapetalae</taxon>
        <taxon>rosids</taxon>
        <taxon>fabids</taxon>
        <taxon>Fabales</taxon>
        <taxon>Fabaceae</taxon>
        <taxon>Papilionoideae</taxon>
        <taxon>50 kb inversion clade</taxon>
        <taxon>NPAAA clade</taxon>
        <taxon>indigoferoid/millettioid clade</taxon>
        <taxon>Phaseoleae</taxon>
        <taxon>Mucuna</taxon>
    </lineage>
</organism>
<proteinExistence type="predicted"/>
<comment type="caution">
    <text evidence="1">The sequence shown here is derived from an EMBL/GenBank/DDBJ whole genome shotgun (WGS) entry which is preliminary data.</text>
</comment>
<name>A0A371H9F2_MUCPR</name>
<accession>A0A371H9F2</accession>
<dbReference type="OrthoDB" id="1458391at2759"/>
<sequence length="157" mass="18221">MERRYVTFGIANFSKLISCILDEKKLLIDVKDINVFFDKAQKSGIKKKNMENRMQYSLIYHTGASLMCLKGIKVSHGYYSNFRTLVSMQDLELVGLKSHYCHVLMQLLLPVAIHDVLQKQIKVVNPQKLNELKNEVIVILCQLEMQNMTNPSRKDWS</sequence>
<keyword evidence="2" id="KW-1185">Reference proteome</keyword>
<feature type="non-terminal residue" evidence="1">
    <location>
        <position position="1"/>
    </location>
</feature>
<gene>
    <name evidence="1" type="ORF">CR513_17546</name>
</gene>
<dbReference type="EMBL" id="QJKJ01003234">
    <property type="protein sequence ID" value="RDX99401.1"/>
    <property type="molecule type" value="Genomic_DNA"/>
</dbReference>
<dbReference type="PANTHER" id="PTHR48258">
    <property type="entry name" value="DUF4218 DOMAIN-CONTAINING PROTEIN-RELATED"/>
    <property type="match status" value="1"/>
</dbReference>
<dbReference type="Proteomes" id="UP000257109">
    <property type="component" value="Unassembled WGS sequence"/>
</dbReference>
<evidence type="ECO:0000313" key="1">
    <source>
        <dbReference type="EMBL" id="RDX99401.1"/>
    </source>
</evidence>
<dbReference type="AlphaFoldDB" id="A0A371H9F2"/>